<gene>
    <name evidence="1" type="ORF">HJG60_009448</name>
</gene>
<sequence length="190" mass="19810">MRTAHMQLPAAGCPPGPLPASAASPLSLPGPHCPGAAGASRAHGPFPCVESTSALAGWLRGLSTRRPPKAHWAVPSGHGAEGVQEAPDWCLVSFSHIRVSSPLSPSPPVSLKINLKLFLKSTSSFLSSTLRLNSPTFSATSPLRRVSHTALRCWGTPLGGFGDTGMGNRKRTWAVSPSCHRAPAPPGFSR</sequence>
<organism evidence="1 2">
    <name type="scientific">Phyllostomus discolor</name>
    <name type="common">pale spear-nosed bat</name>
    <dbReference type="NCBI Taxonomy" id="89673"/>
    <lineage>
        <taxon>Eukaryota</taxon>
        <taxon>Metazoa</taxon>
        <taxon>Chordata</taxon>
        <taxon>Craniata</taxon>
        <taxon>Vertebrata</taxon>
        <taxon>Euteleostomi</taxon>
        <taxon>Mammalia</taxon>
        <taxon>Eutheria</taxon>
        <taxon>Laurasiatheria</taxon>
        <taxon>Chiroptera</taxon>
        <taxon>Yangochiroptera</taxon>
        <taxon>Phyllostomidae</taxon>
        <taxon>Phyllostominae</taxon>
        <taxon>Phyllostomus</taxon>
    </lineage>
</organism>
<dbReference type="AlphaFoldDB" id="A0A833YKV0"/>
<name>A0A833YKV0_9CHIR</name>
<protein>
    <submittedName>
        <fullName evidence="1">Uncharacterized protein</fullName>
    </submittedName>
</protein>
<evidence type="ECO:0000313" key="2">
    <source>
        <dbReference type="Proteomes" id="UP000664940"/>
    </source>
</evidence>
<comment type="caution">
    <text evidence="1">The sequence shown here is derived from an EMBL/GenBank/DDBJ whole genome shotgun (WGS) entry which is preliminary data.</text>
</comment>
<accession>A0A833YKV0</accession>
<evidence type="ECO:0000313" key="1">
    <source>
        <dbReference type="EMBL" id="KAF6075050.1"/>
    </source>
</evidence>
<reference evidence="1 2" key="1">
    <citation type="journal article" date="2020" name="Nature">
        <title>Six reference-quality genomes reveal evolution of bat adaptations.</title>
        <authorList>
            <person name="Jebb D."/>
            <person name="Huang Z."/>
            <person name="Pippel M."/>
            <person name="Hughes G.M."/>
            <person name="Lavrichenko K."/>
            <person name="Devanna P."/>
            <person name="Winkler S."/>
            <person name="Jermiin L.S."/>
            <person name="Skirmuntt E.C."/>
            <person name="Katzourakis A."/>
            <person name="Burkitt-Gray L."/>
            <person name="Ray D.A."/>
            <person name="Sullivan K.A.M."/>
            <person name="Roscito J.G."/>
            <person name="Kirilenko B.M."/>
            <person name="Davalos L.M."/>
            <person name="Corthals A.P."/>
            <person name="Power M.L."/>
            <person name="Jones G."/>
            <person name="Ransome R.D."/>
            <person name="Dechmann D.K.N."/>
            <person name="Locatelli A.G."/>
            <person name="Puechmaille S.J."/>
            <person name="Fedrigo O."/>
            <person name="Jarvis E.D."/>
            <person name="Hiller M."/>
            <person name="Vernes S.C."/>
            <person name="Myers E.W."/>
            <person name="Teeling E.C."/>
        </authorList>
    </citation>
    <scope>NUCLEOTIDE SEQUENCE [LARGE SCALE GENOMIC DNA]</scope>
    <source>
        <strain evidence="1">Bat1K_MPI-CBG_1</strain>
    </source>
</reference>
<dbReference type="Proteomes" id="UP000664940">
    <property type="component" value="Unassembled WGS sequence"/>
</dbReference>
<dbReference type="EMBL" id="JABVXQ010000015">
    <property type="protein sequence ID" value="KAF6075050.1"/>
    <property type="molecule type" value="Genomic_DNA"/>
</dbReference>
<proteinExistence type="predicted"/>